<dbReference type="GeneID" id="116657491"/>
<organism evidence="2 3">
    <name type="scientific">Camelus ferus</name>
    <name type="common">Wild bactrian camel</name>
    <name type="synonym">Camelus bactrianus ferus</name>
    <dbReference type="NCBI Taxonomy" id="419612"/>
    <lineage>
        <taxon>Eukaryota</taxon>
        <taxon>Metazoa</taxon>
        <taxon>Chordata</taxon>
        <taxon>Craniata</taxon>
        <taxon>Vertebrata</taxon>
        <taxon>Euteleostomi</taxon>
        <taxon>Mammalia</taxon>
        <taxon>Eutheria</taxon>
        <taxon>Laurasiatheria</taxon>
        <taxon>Artiodactyla</taxon>
        <taxon>Tylopoda</taxon>
        <taxon>Camelidae</taxon>
        <taxon>Camelus</taxon>
    </lineage>
</organism>
<dbReference type="RefSeq" id="XP_032315733.1">
    <property type="nucleotide sequence ID" value="XM_032459842.1"/>
</dbReference>
<keyword evidence="2" id="KW-1185">Reference proteome</keyword>
<evidence type="ECO:0000313" key="3">
    <source>
        <dbReference type="RefSeq" id="XP_032315733.1"/>
    </source>
</evidence>
<feature type="region of interest" description="Disordered" evidence="1">
    <location>
        <begin position="100"/>
        <end position="133"/>
    </location>
</feature>
<dbReference type="Proteomes" id="UP000694856">
    <property type="component" value="Chromosome 18"/>
</dbReference>
<proteinExistence type="predicted"/>
<evidence type="ECO:0000313" key="2">
    <source>
        <dbReference type="Proteomes" id="UP000694856"/>
    </source>
</evidence>
<gene>
    <name evidence="3" type="primary">LOC116657491</name>
</gene>
<accession>A0A8B8RCM0</accession>
<evidence type="ECO:0000256" key="1">
    <source>
        <dbReference type="SAM" id="MobiDB-lite"/>
    </source>
</evidence>
<reference evidence="3" key="1">
    <citation type="submission" date="2025-08" db="UniProtKB">
        <authorList>
            <consortium name="RefSeq"/>
        </authorList>
    </citation>
    <scope>IDENTIFICATION</scope>
    <source>
        <tissue evidence="3">Ear skin</tissue>
    </source>
</reference>
<sequence length="294" mass="31209">MPGLGLCCHHRPAPLGAPPTPAPASPFGLCERHFRGWGSSRCFSARGLFCARVPLRPHPRACFWVPLRPRPRACFWASDWKALRAGLVLSSALAAEVTAHSQDTSKGPYRPPHPGRPPTHLQAWDASTRDRGGTGHLIASTPSPRLHHAEVLVAPLWPEAALESGGQGTRSPTTWRCLCGRSLGRQRRWAISFFSPPLGPRTTVESTPELPPCLAALGREVELKAPGSGGRLRSGEAPASPGGVPGCPPAWALAAMVCVGSPRADRNAAPPQGHFWGSRTSSCAFSPVIVSTSI</sequence>
<protein>
    <submittedName>
        <fullName evidence="3">Uncharacterized protein LOC116657491 isoform X1</fullName>
    </submittedName>
</protein>
<dbReference type="AlphaFoldDB" id="A0A8B8RCM0"/>
<name>A0A8B8RCM0_CAMFR</name>
<dbReference type="KEGG" id="cfr:116657491"/>